<comment type="caution">
    <text evidence="1">The sequence shown here is derived from an EMBL/GenBank/DDBJ whole genome shotgun (WGS) entry which is preliminary data.</text>
</comment>
<gene>
    <name evidence="1" type="ORF">SDC9_56629</name>
</gene>
<dbReference type="AlphaFoldDB" id="A0A644X333"/>
<name>A0A644X333_9ZZZZ</name>
<dbReference type="EMBL" id="VSSQ01001676">
    <property type="protein sequence ID" value="MPM10301.1"/>
    <property type="molecule type" value="Genomic_DNA"/>
</dbReference>
<evidence type="ECO:0000313" key="1">
    <source>
        <dbReference type="EMBL" id="MPM10301.1"/>
    </source>
</evidence>
<protein>
    <submittedName>
        <fullName evidence="1">Uncharacterized protein</fullName>
    </submittedName>
</protein>
<proteinExistence type="predicted"/>
<organism evidence="1">
    <name type="scientific">bioreactor metagenome</name>
    <dbReference type="NCBI Taxonomy" id="1076179"/>
    <lineage>
        <taxon>unclassified sequences</taxon>
        <taxon>metagenomes</taxon>
        <taxon>ecological metagenomes</taxon>
    </lineage>
</organism>
<accession>A0A644X333</accession>
<reference evidence="1" key="1">
    <citation type="submission" date="2019-08" db="EMBL/GenBank/DDBJ databases">
        <authorList>
            <person name="Kucharzyk K."/>
            <person name="Murdoch R.W."/>
            <person name="Higgins S."/>
            <person name="Loffler F."/>
        </authorList>
    </citation>
    <scope>NUCLEOTIDE SEQUENCE</scope>
</reference>
<sequence length="366" mass="42362">MSISHGDQLFISYEADKVPIHGRYSYFGNNYGTVVGFRDYIDGYIFAVRSLYSEYISCKRTRIDILDTIVYPLCFNYRQIVELYIKYFFFKYSGTNDDEKEKFIKRVSHRLCIAWTEARAHIKLLHQKIGSSIDITLFDDFIKQIDDFDSDSFRMRYPIKKDLSPTHGNSIKLDVVGLHNKMLTIFDLFHQLDSEIDGVLIDNTCEIQFVRLVKSLYVNARASISAIVDVLRQLANREKIRREETHFLVSSCIDISEINFLCDSEQMVFENMVLELPIKHAVILALLTHAGSCLVNHDYKLAVSGELTKDFFKLLEITLINCSHFIDLDGKYPCNVICYALLEKSAEVPLKRLETSIPIMELCMKT</sequence>